<feature type="domain" description="NERD" evidence="2">
    <location>
        <begin position="33"/>
        <end position="150"/>
    </location>
</feature>
<dbReference type="Proteomes" id="UP001327459">
    <property type="component" value="Chromosome"/>
</dbReference>
<dbReference type="PROSITE" id="PS50965">
    <property type="entry name" value="NERD"/>
    <property type="match status" value="1"/>
</dbReference>
<proteinExistence type="predicted"/>
<dbReference type="EMBL" id="CP140153">
    <property type="protein sequence ID" value="WQH15692.1"/>
    <property type="molecule type" value="Genomic_DNA"/>
</dbReference>
<reference evidence="3 4" key="1">
    <citation type="submission" date="2023-11" db="EMBL/GenBank/DDBJ databases">
        <title>MicrobeMod: A computational toolkit for identifying prokaryotic methylation and restriction-modification with nanopore sequencing.</title>
        <authorList>
            <person name="Crits-Christoph A."/>
            <person name="Kang S.C."/>
            <person name="Lee H."/>
            <person name="Ostrov N."/>
        </authorList>
    </citation>
    <scope>NUCLEOTIDE SEQUENCE [LARGE SCALE GENOMIC DNA]</scope>
    <source>
        <strain evidence="3 4">ATCC 49870</strain>
    </source>
</reference>
<evidence type="ECO:0000256" key="1">
    <source>
        <dbReference type="SAM" id="Phobius"/>
    </source>
</evidence>
<dbReference type="Pfam" id="PF01396">
    <property type="entry name" value="Zn_ribbon_Top1"/>
    <property type="match status" value="1"/>
</dbReference>
<evidence type="ECO:0000313" key="4">
    <source>
        <dbReference type="Proteomes" id="UP001327459"/>
    </source>
</evidence>
<evidence type="ECO:0000313" key="3">
    <source>
        <dbReference type="EMBL" id="WQH15692.1"/>
    </source>
</evidence>
<dbReference type="Gene3D" id="3.30.65.10">
    <property type="entry name" value="Bacterial Topoisomerase I, domain 1"/>
    <property type="match status" value="1"/>
</dbReference>
<evidence type="ECO:0000259" key="2">
    <source>
        <dbReference type="PROSITE" id="PS50965"/>
    </source>
</evidence>
<feature type="transmembrane region" description="Helical" evidence="1">
    <location>
        <begin position="6"/>
        <end position="27"/>
    </location>
</feature>
<gene>
    <name evidence="3" type="ORF">SR882_07930</name>
</gene>
<dbReference type="SUPFAM" id="SSF57783">
    <property type="entry name" value="Zinc beta-ribbon"/>
    <property type="match status" value="1"/>
</dbReference>
<name>A0ABZ0YWM8_9GAMM</name>
<dbReference type="InterPro" id="IPR013498">
    <property type="entry name" value="Topo_IA_Znf"/>
</dbReference>
<accession>A0ABZ0YWM8</accession>
<sequence length="257" mass="28772">MDFLPAIVSALGTMWWLIPVAVVLALIKTPWFKGMVGEFLVKLAARLRLPADVYHAMHNVTVPTPDGTTQIDHVFVSCFGIFVVETKHMKGWIFGGESQPKWTQKIYRKTVAFQNPLRQNYKHGKALEAMLDVPGEVIHSVVAFTGESTFKTPMPANVIHGGGYVRYIRSFRKNVLTDAQVQEVIATIVSGRLAPTWETHRQHVAQLKSRAEPNAARQCPKCGSEMVLRTVKRGTNVGNRFWGCSAFPVCRARQDIE</sequence>
<dbReference type="Pfam" id="PF08378">
    <property type="entry name" value="NERD"/>
    <property type="match status" value="1"/>
</dbReference>
<keyword evidence="1" id="KW-0472">Membrane</keyword>
<dbReference type="InterPro" id="IPR011528">
    <property type="entry name" value="NERD"/>
</dbReference>
<protein>
    <submittedName>
        <fullName evidence="3">NERD domain-containing protein</fullName>
    </submittedName>
</protein>
<keyword evidence="1" id="KW-0812">Transmembrane</keyword>
<organism evidence="3 4">
    <name type="scientific">Guyparkeria halophila</name>
    <dbReference type="NCBI Taxonomy" id="47960"/>
    <lineage>
        <taxon>Bacteria</taxon>
        <taxon>Pseudomonadati</taxon>
        <taxon>Pseudomonadota</taxon>
        <taxon>Gammaproteobacteria</taxon>
        <taxon>Chromatiales</taxon>
        <taxon>Thioalkalibacteraceae</taxon>
        <taxon>Guyparkeria</taxon>
    </lineage>
</organism>
<keyword evidence="4" id="KW-1185">Reference proteome</keyword>
<keyword evidence="1" id="KW-1133">Transmembrane helix</keyword>
<dbReference type="RefSeq" id="WP_322520718.1">
    <property type="nucleotide sequence ID" value="NZ_CP140153.1"/>
</dbReference>